<keyword evidence="1" id="KW-0472">Membrane</keyword>
<proteinExistence type="predicted"/>
<keyword evidence="3" id="KW-1185">Reference proteome</keyword>
<reference evidence="2 3" key="1">
    <citation type="submission" date="2015-12" db="EMBL/GenBank/DDBJ databases">
        <authorList>
            <person name="Shamseldin A."/>
            <person name="Moawad H."/>
            <person name="Abd El-Rahim W.M."/>
            <person name="Sadowsky M.J."/>
        </authorList>
    </citation>
    <scope>NUCLEOTIDE SEQUENCE [LARGE SCALE GENOMIC DNA]</scope>
    <source>
        <strain evidence="2 3">ZGT118</strain>
    </source>
</reference>
<feature type="transmembrane region" description="Helical" evidence="1">
    <location>
        <begin position="24"/>
        <end position="47"/>
    </location>
</feature>
<dbReference type="Proteomes" id="UP000053791">
    <property type="component" value="Unassembled WGS sequence"/>
</dbReference>
<gene>
    <name evidence="2" type="ORF">AVO45_05390</name>
</gene>
<keyword evidence="1" id="KW-1133">Transmembrane helix</keyword>
<keyword evidence="1" id="KW-0812">Transmembrane</keyword>
<accession>A0A0X3TXQ3</accession>
<evidence type="ECO:0008006" key="4">
    <source>
        <dbReference type="Google" id="ProtNLM"/>
    </source>
</evidence>
<dbReference type="EMBL" id="LQBQ01000012">
    <property type="protein sequence ID" value="KUJ80485.1"/>
    <property type="molecule type" value="Genomic_DNA"/>
</dbReference>
<evidence type="ECO:0000313" key="2">
    <source>
        <dbReference type="EMBL" id="KUJ80485.1"/>
    </source>
</evidence>
<evidence type="ECO:0000313" key="3">
    <source>
        <dbReference type="Proteomes" id="UP000053791"/>
    </source>
</evidence>
<dbReference type="STRING" id="1685379.AVO45_05390"/>
<protein>
    <recommendedName>
        <fullName evidence="4">Histidinol phosphate aminotransferase</fullName>
    </recommendedName>
</protein>
<dbReference type="OrthoDB" id="7875256at2"/>
<sequence length="59" mass="6580">MRGDNIGRAPDYTVPALTMLGVNLMWIFVMIWAIWGFLAALALALALNHGITLLSRRPR</sequence>
<name>A0A0X3TXQ3_9RHOB</name>
<comment type="caution">
    <text evidence="2">The sequence shown here is derived from an EMBL/GenBank/DDBJ whole genome shotgun (WGS) entry which is preliminary data.</text>
</comment>
<organism evidence="2 3">
    <name type="scientific">Ruegeria marisrubri</name>
    <dbReference type="NCBI Taxonomy" id="1685379"/>
    <lineage>
        <taxon>Bacteria</taxon>
        <taxon>Pseudomonadati</taxon>
        <taxon>Pseudomonadota</taxon>
        <taxon>Alphaproteobacteria</taxon>
        <taxon>Rhodobacterales</taxon>
        <taxon>Roseobacteraceae</taxon>
        <taxon>Ruegeria</taxon>
    </lineage>
</organism>
<evidence type="ECO:0000256" key="1">
    <source>
        <dbReference type="SAM" id="Phobius"/>
    </source>
</evidence>
<dbReference type="AlphaFoldDB" id="A0A0X3TXQ3"/>
<dbReference type="RefSeq" id="WP_068345782.1">
    <property type="nucleotide sequence ID" value="NZ_LQBQ01000012.1"/>
</dbReference>